<dbReference type="InParanoid" id="A0A1Y2DNU0"/>
<comment type="subcellular location">
    <subcellularLocation>
        <location evidence="1">Membrane</location>
        <topology evidence="1">Multi-pass membrane protein</topology>
    </subcellularLocation>
</comment>
<dbReference type="GO" id="GO:0016020">
    <property type="term" value="C:membrane"/>
    <property type="evidence" value="ECO:0007669"/>
    <property type="project" value="UniProtKB-SubCell"/>
</dbReference>
<dbReference type="InterPro" id="IPR051361">
    <property type="entry name" value="ThrE/Ser_Exporter"/>
</dbReference>
<evidence type="ECO:0000256" key="1">
    <source>
        <dbReference type="ARBA" id="ARBA00004141"/>
    </source>
</evidence>
<dbReference type="InterPro" id="IPR010619">
    <property type="entry name" value="ThrE-like_N"/>
</dbReference>
<name>A0A1Y2DNU0_9PEZI</name>
<feature type="transmembrane region" description="Helical" evidence="7">
    <location>
        <begin position="424"/>
        <end position="448"/>
    </location>
</feature>
<sequence length="512" mass="55352">MLARPGLGHTESSTAVPTLGNSSYTSSGSGTPGTPRKFQAGVDPHEVTHALRKLKEKMAHSNHAKQSRYIQAKSDLAHRRNLVLLMVYAFMAYGAPTHRIEEYTLALFKALDMEGRVNYTVGCTDISFINPIDPADPMTRSAYTTLVKAQGLDIGACEISFRIYKDVVHGQVTIEEATQKLIELVESPSFYKPWSVVPFYGLASAFACMWVYGGYWTDMPIAFTLGCTVGFLQVIVAASNPLYSNVLEVTAALITSFGARAFSSIGGSEQKYFCFGAIAESSITTILPGYLVLCGALELQSKSITAGSTRLFYAIIYSLLLGYGIDVGSQLWVVIDSNAPNSATCPRSINPRWKILLVPTYLVWQAVLIRSRPNQIPVQVLLGSAAYTVNYFVSQYATAQVADTASAFVLGVLGHLWARSRRAFAFASVVAGIMVLVPSGLSAQGGLISGITTPLFNNGTTSAQEIYEQNIYQSFSVGAQMIQVAVGLAVGLFLSALVVYPFGRKNNALFSF</sequence>
<evidence type="ECO:0000313" key="11">
    <source>
        <dbReference type="Proteomes" id="UP000193689"/>
    </source>
</evidence>
<keyword evidence="11" id="KW-1185">Reference proteome</keyword>
<keyword evidence="3 7" id="KW-1133">Transmembrane helix</keyword>
<comment type="caution">
    <text evidence="10">The sequence shown here is derived from an EMBL/GenBank/DDBJ whole genome shotgun (WGS) entry which is preliminary data.</text>
</comment>
<feature type="region of interest" description="Disordered" evidence="6">
    <location>
        <begin position="1"/>
        <end position="42"/>
    </location>
</feature>
<feature type="compositionally biased region" description="Low complexity" evidence="6">
    <location>
        <begin position="18"/>
        <end position="34"/>
    </location>
</feature>
<dbReference type="OrthoDB" id="413008at2759"/>
<feature type="domain" description="Threonine/Serine exporter ThrE" evidence="9">
    <location>
        <begin position="364"/>
        <end position="497"/>
    </location>
</feature>
<dbReference type="Proteomes" id="UP000193689">
    <property type="component" value="Unassembled WGS sequence"/>
</dbReference>
<organism evidence="10 11">
    <name type="scientific">Pseudomassariella vexata</name>
    <dbReference type="NCBI Taxonomy" id="1141098"/>
    <lineage>
        <taxon>Eukaryota</taxon>
        <taxon>Fungi</taxon>
        <taxon>Dikarya</taxon>
        <taxon>Ascomycota</taxon>
        <taxon>Pezizomycotina</taxon>
        <taxon>Sordariomycetes</taxon>
        <taxon>Xylariomycetidae</taxon>
        <taxon>Amphisphaeriales</taxon>
        <taxon>Pseudomassariaceae</taxon>
        <taxon>Pseudomassariella</taxon>
    </lineage>
</organism>
<dbReference type="EMBL" id="MCFJ01000011">
    <property type="protein sequence ID" value="ORY60839.1"/>
    <property type="molecule type" value="Genomic_DNA"/>
</dbReference>
<keyword evidence="4 7" id="KW-0472">Membrane</keyword>
<dbReference type="FunCoup" id="A0A1Y2DNU0">
    <property type="interactions" value="18"/>
</dbReference>
<evidence type="ECO:0000256" key="3">
    <source>
        <dbReference type="ARBA" id="ARBA00022989"/>
    </source>
</evidence>
<evidence type="ECO:0000256" key="6">
    <source>
        <dbReference type="SAM" id="MobiDB-lite"/>
    </source>
</evidence>
<evidence type="ECO:0000313" key="10">
    <source>
        <dbReference type="EMBL" id="ORY60839.1"/>
    </source>
</evidence>
<feature type="transmembrane region" description="Helical" evidence="7">
    <location>
        <begin position="277"/>
        <end position="299"/>
    </location>
</feature>
<evidence type="ECO:0000259" key="9">
    <source>
        <dbReference type="Pfam" id="PF12821"/>
    </source>
</evidence>
<feature type="transmembrane region" description="Helical" evidence="7">
    <location>
        <begin position="399"/>
        <end position="417"/>
    </location>
</feature>
<dbReference type="PANTHER" id="PTHR31082:SF4">
    <property type="entry name" value="PHEROMONE-REGULATED MEMBRANE PROTEIN 10"/>
    <property type="match status" value="1"/>
</dbReference>
<evidence type="ECO:0000256" key="2">
    <source>
        <dbReference type="ARBA" id="ARBA00022692"/>
    </source>
</evidence>
<evidence type="ECO:0000256" key="4">
    <source>
        <dbReference type="ARBA" id="ARBA00023136"/>
    </source>
</evidence>
<proteinExistence type="inferred from homology"/>
<feature type="transmembrane region" description="Helical" evidence="7">
    <location>
        <begin position="311"/>
        <end position="333"/>
    </location>
</feature>
<evidence type="ECO:0000256" key="5">
    <source>
        <dbReference type="ARBA" id="ARBA00034125"/>
    </source>
</evidence>
<dbReference type="InterPro" id="IPR024528">
    <property type="entry name" value="ThrE_2"/>
</dbReference>
<accession>A0A1Y2DNU0</accession>
<dbReference type="GO" id="GO:0022857">
    <property type="term" value="F:transmembrane transporter activity"/>
    <property type="evidence" value="ECO:0007669"/>
    <property type="project" value="InterPro"/>
</dbReference>
<evidence type="ECO:0000259" key="8">
    <source>
        <dbReference type="Pfam" id="PF06738"/>
    </source>
</evidence>
<dbReference type="AlphaFoldDB" id="A0A1Y2DNU0"/>
<feature type="transmembrane region" description="Helical" evidence="7">
    <location>
        <begin position="221"/>
        <end position="239"/>
    </location>
</feature>
<reference evidence="10 11" key="1">
    <citation type="submission" date="2016-07" db="EMBL/GenBank/DDBJ databases">
        <title>Pervasive Adenine N6-methylation of Active Genes in Fungi.</title>
        <authorList>
            <consortium name="DOE Joint Genome Institute"/>
            <person name="Mondo S.J."/>
            <person name="Dannebaum R.O."/>
            <person name="Kuo R.C."/>
            <person name="Labutti K."/>
            <person name="Haridas S."/>
            <person name="Kuo A."/>
            <person name="Salamov A."/>
            <person name="Ahrendt S.R."/>
            <person name="Lipzen A."/>
            <person name="Sullivan W."/>
            <person name="Andreopoulos W.B."/>
            <person name="Clum A."/>
            <person name="Lindquist E."/>
            <person name="Daum C."/>
            <person name="Ramamoorthy G.K."/>
            <person name="Gryganskyi A."/>
            <person name="Culley D."/>
            <person name="Magnuson J.K."/>
            <person name="James T.Y."/>
            <person name="O'Malley M.A."/>
            <person name="Stajich J.E."/>
            <person name="Spatafora J.W."/>
            <person name="Visel A."/>
            <person name="Grigoriev I.V."/>
        </authorList>
    </citation>
    <scope>NUCLEOTIDE SEQUENCE [LARGE SCALE GENOMIC DNA]</scope>
    <source>
        <strain evidence="10 11">CBS 129021</strain>
    </source>
</reference>
<dbReference type="PANTHER" id="PTHR31082">
    <property type="entry name" value="PHEROMONE-REGULATED MEMBRANE PROTEIN 10"/>
    <property type="match status" value="1"/>
</dbReference>
<dbReference type="Pfam" id="PF06738">
    <property type="entry name" value="ThrE"/>
    <property type="match status" value="1"/>
</dbReference>
<dbReference type="Pfam" id="PF12821">
    <property type="entry name" value="ThrE_2"/>
    <property type="match status" value="1"/>
</dbReference>
<evidence type="ECO:0008006" key="12">
    <source>
        <dbReference type="Google" id="ProtNLM"/>
    </source>
</evidence>
<comment type="similarity">
    <text evidence="5">Belongs to the ThrE exporter (TC 2.A.79) family.</text>
</comment>
<protein>
    <recommendedName>
        <fullName evidence="12">Pheromone-regulated membrane protein</fullName>
    </recommendedName>
</protein>
<evidence type="ECO:0000256" key="7">
    <source>
        <dbReference type="SAM" id="Phobius"/>
    </source>
</evidence>
<feature type="transmembrane region" description="Helical" evidence="7">
    <location>
        <begin position="481"/>
        <end position="502"/>
    </location>
</feature>
<keyword evidence="2 7" id="KW-0812">Transmembrane</keyword>
<feature type="domain" description="Threonine/serine exporter-like N-terminal" evidence="8">
    <location>
        <begin position="88"/>
        <end position="331"/>
    </location>
</feature>
<gene>
    <name evidence="10" type="ORF">BCR38DRAFT_349131</name>
</gene>
<feature type="transmembrane region" description="Helical" evidence="7">
    <location>
        <begin position="197"/>
        <end position="215"/>
    </location>
</feature>
<dbReference type="GeneID" id="63772676"/>
<dbReference type="RefSeq" id="XP_040713066.1">
    <property type="nucleotide sequence ID" value="XM_040856464.1"/>
</dbReference>